<evidence type="ECO:0008006" key="5">
    <source>
        <dbReference type="Google" id="ProtNLM"/>
    </source>
</evidence>
<keyword evidence="2" id="KW-0732">Signal</keyword>
<comment type="caution">
    <text evidence="3">The sequence shown here is derived from an EMBL/GenBank/DDBJ whole genome shotgun (WGS) entry which is preliminary data.</text>
</comment>
<keyword evidence="4" id="KW-1185">Reference proteome</keyword>
<evidence type="ECO:0000313" key="4">
    <source>
        <dbReference type="Proteomes" id="UP000271272"/>
    </source>
</evidence>
<feature type="chain" id="PRO_5039297115" description="DUF1795 domain-containing protein" evidence="2">
    <location>
        <begin position="28"/>
        <end position="202"/>
    </location>
</feature>
<accession>A0A3P1V9E4</accession>
<evidence type="ECO:0000256" key="1">
    <source>
        <dbReference type="SAM" id="MobiDB-lite"/>
    </source>
</evidence>
<dbReference type="AlphaFoldDB" id="A0A3P1V9E4"/>
<proteinExistence type="predicted"/>
<gene>
    <name evidence="3" type="ORF">EII10_01195</name>
</gene>
<sequence>MRRRTVAASASALALIGLLTACGSSDAPSKALAEISDVPQPPSPRQGPQEDPSGWQETTIGAMRLLLPADATGPTAHEDWGQYTSSYDIPGQSEENGAAHRILTGQLSAGTSANGARQVVDRLNSLLIENYVEIDRISWDQDDATGIERIAFYWGPTGAACGWTWLTAGNSGEIAIVTLFGSTVDDGLRNGIEESMTYSEGE</sequence>
<name>A0A3P1V9E4_9ACTO</name>
<evidence type="ECO:0000256" key="2">
    <source>
        <dbReference type="SAM" id="SignalP"/>
    </source>
</evidence>
<dbReference type="EMBL" id="RQZC01000001">
    <property type="protein sequence ID" value="RRD30761.1"/>
    <property type="molecule type" value="Genomic_DNA"/>
</dbReference>
<organism evidence="3 4">
    <name type="scientific">Actinomyces bowdenii</name>
    <dbReference type="NCBI Taxonomy" id="131109"/>
    <lineage>
        <taxon>Bacteria</taxon>
        <taxon>Bacillati</taxon>
        <taxon>Actinomycetota</taxon>
        <taxon>Actinomycetes</taxon>
        <taxon>Actinomycetales</taxon>
        <taxon>Actinomycetaceae</taxon>
        <taxon>Actinomyces</taxon>
    </lineage>
</organism>
<dbReference type="RefSeq" id="WP_185731941.1">
    <property type="nucleotide sequence ID" value="NZ_RQZC01000001.1"/>
</dbReference>
<evidence type="ECO:0000313" key="3">
    <source>
        <dbReference type="EMBL" id="RRD30761.1"/>
    </source>
</evidence>
<dbReference type="Proteomes" id="UP000271272">
    <property type="component" value="Unassembled WGS sequence"/>
</dbReference>
<feature type="region of interest" description="Disordered" evidence="1">
    <location>
        <begin position="35"/>
        <end position="55"/>
    </location>
</feature>
<protein>
    <recommendedName>
        <fullName evidence="5">DUF1795 domain-containing protein</fullName>
    </recommendedName>
</protein>
<dbReference type="PROSITE" id="PS51257">
    <property type="entry name" value="PROKAR_LIPOPROTEIN"/>
    <property type="match status" value="1"/>
</dbReference>
<feature type="signal peptide" evidence="2">
    <location>
        <begin position="1"/>
        <end position="27"/>
    </location>
</feature>
<reference evidence="3 4" key="1">
    <citation type="submission" date="2018-11" db="EMBL/GenBank/DDBJ databases">
        <title>Genomes From Bacteria Associated with the Canine Oral Cavity: a Test Case for Automated Genome-Based Taxonomic Assignment.</title>
        <authorList>
            <person name="Coil D.A."/>
            <person name="Jospin G."/>
            <person name="Darling A.E."/>
            <person name="Wallis C."/>
            <person name="Davis I.J."/>
            <person name="Harris S."/>
            <person name="Eisen J.A."/>
            <person name="Holcombe L.J."/>
            <person name="O'Flynn C."/>
        </authorList>
    </citation>
    <scope>NUCLEOTIDE SEQUENCE [LARGE SCALE GENOMIC DNA]</scope>
    <source>
        <strain evidence="3 4">OH5050</strain>
    </source>
</reference>